<dbReference type="OrthoDB" id="243547at2"/>
<dbReference type="InterPro" id="IPR017850">
    <property type="entry name" value="Alkaline_phosphatase_core_sf"/>
</dbReference>
<keyword evidence="6 7" id="KW-0472">Membrane</keyword>
<evidence type="ECO:0000256" key="6">
    <source>
        <dbReference type="ARBA" id="ARBA00023136"/>
    </source>
</evidence>
<feature type="domain" description="Sulfatase N-terminal" evidence="8">
    <location>
        <begin position="246"/>
        <end position="546"/>
    </location>
</feature>
<keyword evidence="5 7" id="KW-1133">Transmembrane helix</keyword>
<evidence type="ECO:0000256" key="7">
    <source>
        <dbReference type="SAM" id="Phobius"/>
    </source>
</evidence>
<dbReference type="Gene3D" id="3.40.720.10">
    <property type="entry name" value="Alkaline Phosphatase, subunit A"/>
    <property type="match status" value="1"/>
</dbReference>
<reference evidence="9 10" key="1">
    <citation type="submission" date="2017-05" db="EMBL/GenBank/DDBJ databases">
        <title>Butyricicoccus porcorum sp. nov. a butyrate-producing bacterium from the swine intestinal tract.</title>
        <authorList>
            <person name="Trachsel J."/>
            <person name="Humphrey S."/>
            <person name="Allen H.K."/>
        </authorList>
    </citation>
    <scope>NUCLEOTIDE SEQUENCE [LARGE SCALE GENOMIC DNA]</scope>
    <source>
        <strain evidence="9">BB10</strain>
    </source>
</reference>
<comment type="subcellular location">
    <subcellularLocation>
        <location evidence="1">Cell membrane</location>
        <topology evidence="1">Multi-pass membrane protein</topology>
    </subcellularLocation>
</comment>
<dbReference type="SUPFAM" id="SSF53649">
    <property type="entry name" value="Alkaline phosphatase-like"/>
    <property type="match status" value="1"/>
</dbReference>
<keyword evidence="4 7" id="KW-0812">Transmembrane</keyword>
<keyword evidence="3" id="KW-1003">Cell membrane</keyword>
<dbReference type="EMBL" id="NHOC01000009">
    <property type="protein sequence ID" value="OUM19922.1"/>
    <property type="molecule type" value="Genomic_DNA"/>
</dbReference>
<evidence type="ECO:0000259" key="8">
    <source>
        <dbReference type="Pfam" id="PF00884"/>
    </source>
</evidence>
<dbReference type="Pfam" id="PF00884">
    <property type="entry name" value="Sulfatase"/>
    <property type="match status" value="1"/>
</dbReference>
<gene>
    <name evidence="9" type="ORF">CBW42_10605</name>
</gene>
<dbReference type="CDD" id="cd16015">
    <property type="entry name" value="LTA_synthase"/>
    <property type="match status" value="1"/>
</dbReference>
<dbReference type="Proteomes" id="UP000194903">
    <property type="component" value="Unassembled WGS sequence"/>
</dbReference>
<feature type="transmembrane region" description="Helical" evidence="7">
    <location>
        <begin position="58"/>
        <end position="76"/>
    </location>
</feature>
<feature type="transmembrane region" description="Helical" evidence="7">
    <location>
        <begin position="83"/>
        <end position="101"/>
    </location>
</feature>
<sequence length="619" mass="70096">MEALLRMKNKLNLCKQFLASNIGMIFFYLTPLATFLMVEVLEFGGSDSECMLPNSFAFWVNLMFYYGVFLLFRAVTGRTRFSIIFLNLVFLIFGVINYYSIDIRNSPVVPWDLYAVGTAAQALDGFTWTIPPQVIACVVGCIIWWVITMRMKFPVPRVRKRVELFAASAVMLTAFTLIATVGRDNFYISAWRQVTANRRNGMALNFTINMDSLFNEAPSDYSKENANTILSSVSSDETADTATEQPNIIAIMDETFADLSILGDLNLENIDDVMPFVHSLSEDDNAITGQLVVPAFGGGTCNSEYEFLTSNTYAFFKSGSYPMLQYVHGETESLASVLSEQGYSTVAIHPYYGSGWGRNRAYPLMGFDTFLDIDDFDDETTEYLRRYVSDNSSFDKIIETYESNNAESDDPLFLFNVTMQNHCGYDTVYSNFPETVEFEYDSLYPYTKQYLSLIQESDRAIEKLVEYFSEQDEPTIIVFFGDHMPYIENSYYNHLTMYSTKTDAEIEMDKHTVPFFIWANYDIEGYDAGRISANYLGPMTLDVAGAQMSEYEEYVYSLKDEYPVISATGCINKDGIFVPLEMAAQDLHDYKIVQYEYVFDNEGGTDTGSDTPVAGSAAS</sequence>
<feature type="transmembrane region" description="Helical" evidence="7">
    <location>
        <begin position="21"/>
        <end position="38"/>
    </location>
</feature>
<dbReference type="PANTHER" id="PTHR47371">
    <property type="entry name" value="LIPOTEICHOIC ACID SYNTHASE"/>
    <property type="match status" value="1"/>
</dbReference>
<evidence type="ECO:0000313" key="9">
    <source>
        <dbReference type="EMBL" id="OUM19922.1"/>
    </source>
</evidence>
<dbReference type="InterPro" id="IPR000917">
    <property type="entry name" value="Sulfatase_N"/>
</dbReference>
<name>A0A252F2F5_9FIRM</name>
<comment type="caution">
    <text evidence="9">The sequence shown here is derived from an EMBL/GenBank/DDBJ whole genome shotgun (WGS) entry which is preliminary data.</text>
</comment>
<dbReference type="GO" id="GO:0005886">
    <property type="term" value="C:plasma membrane"/>
    <property type="evidence" value="ECO:0007669"/>
    <property type="project" value="UniProtKB-SubCell"/>
</dbReference>
<feature type="transmembrane region" description="Helical" evidence="7">
    <location>
        <begin position="162"/>
        <end position="182"/>
    </location>
</feature>
<dbReference type="InterPro" id="IPR050448">
    <property type="entry name" value="OpgB/LTA_synthase_biosynth"/>
</dbReference>
<comment type="pathway">
    <text evidence="2">Cell wall biogenesis; lipoteichoic acid biosynthesis.</text>
</comment>
<evidence type="ECO:0000256" key="2">
    <source>
        <dbReference type="ARBA" id="ARBA00004936"/>
    </source>
</evidence>
<feature type="transmembrane region" description="Helical" evidence="7">
    <location>
        <begin position="130"/>
        <end position="150"/>
    </location>
</feature>
<dbReference type="PANTHER" id="PTHR47371:SF3">
    <property type="entry name" value="PHOSPHOGLYCEROL TRANSFERASE I"/>
    <property type="match status" value="1"/>
</dbReference>
<evidence type="ECO:0000256" key="1">
    <source>
        <dbReference type="ARBA" id="ARBA00004651"/>
    </source>
</evidence>
<organism evidence="9 10">
    <name type="scientific">Butyricicoccus porcorum</name>
    <dbReference type="NCBI Taxonomy" id="1945634"/>
    <lineage>
        <taxon>Bacteria</taxon>
        <taxon>Bacillati</taxon>
        <taxon>Bacillota</taxon>
        <taxon>Clostridia</taxon>
        <taxon>Eubacteriales</taxon>
        <taxon>Butyricicoccaceae</taxon>
        <taxon>Butyricicoccus</taxon>
    </lineage>
</organism>
<evidence type="ECO:0000313" key="10">
    <source>
        <dbReference type="Proteomes" id="UP000194903"/>
    </source>
</evidence>
<evidence type="ECO:0000256" key="4">
    <source>
        <dbReference type="ARBA" id="ARBA00022692"/>
    </source>
</evidence>
<keyword evidence="10" id="KW-1185">Reference proteome</keyword>
<proteinExistence type="predicted"/>
<accession>A0A252F2F5</accession>
<evidence type="ECO:0000256" key="3">
    <source>
        <dbReference type="ARBA" id="ARBA00022475"/>
    </source>
</evidence>
<protein>
    <recommendedName>
        <fullName evidence="8">Sulfatase N-terminal domain-containing protein</fullName>
    </recommendedName>
</protein>
<evidence type="ECO:0000256" key="5">
    <source>
        <dbReference type="ARBA" id="ARBA00022989"/>
    </source>
</evidence>
<dbReference type="AlphaFoldDB" id="A0A252F2F5"/>